<evidence type="ECO:0000313" key="1">
    <source>
        <dbReference type="EMBL" id="GAU47458.1"/>
    </source>
</evidence>
<dbReference type="PANTHER" id="PTHR33070">
    <property type="entry name" value="OS06G0725500 PROTEIN"/>
    <property type="match status" value="1"/>
</dbReference>
<dbReference type="EMBL" id="DF974317">
    <property type="protein sequence ID" value="GAU47458.1"/>
    <property type="molecule type" value="Genomic_DNA"/>
</dbReference>
<dbReference type="Pfam" id="PF03087">
    <property type="entry name" value="BPS1"/>
    <property type="match status" value="1"/>
</dbReference>
<protein>
    <submittedName>
        <fullName evidence="1">Uncharacterized protein</fullName>
    </submittedName>
</protein>
<dbReference type="Proteomes" id="UP000242715">
    <property type="component" value="Unassembled WGS sequence"/>
</dbReference>
<organism evidence="1 2">
    <name type="scientific">Trifolium subterraneum</name>
    <name type="common">Subterranean clover</name>
    <dbReference type="NCBI Taxonomy" id="3900"/>
    <lineage>
        <taxon>Eukaryota</taxon>
        <taxon>Viridiplantae</taxon>
        <taxon>Streptophyta</taxon>
        <taxon>Embryophyta</taxon>
        <taxon>Tracheophyta</taxon>
        <taxon>Spermatophyta</taxon>
        <taxon>Magnoliopsida</taxon>
        <taxon>eudicotyledons</taxon>
        <taxon>Gunneridae</taxon>
        <taxon>Pentapetalae</taxon>
        <taxon>rosids</taxon>
        <taxon>fabids</taxon>
        <taxon>Fabales</taxon>
        <taxon>Fabaceae</taxon>
        <taxon>Papilionoideae</taxon>
        <taxon>50 kb inversion clade</taxon>
        <taxon>NPAAA clade</taxon>
        <taxon>Hologalegina</taxon>
        <taxon>IRL clade</taxon>
        <taxon>Trifolieae</taxon>
        <taxon>Trifolium</taxon>
    </lineage>
</organism>
<dbReference type="OrthoDB" id="1408229at2759"/>
<gene>
    <name evidence="1" type="ORF">TSUD_90250</name>
</gene>
<name>A0A2Z6NTB0_TRISU</name>
<sequence>MHVEHYQIIVSEKANKNSSFQINPCIPSNLLFSKKKKRAAIETNTKSSLHLRSNSLPSTPHSLVSQFEDNLQRLKSSEGTTSVSSSSICNELNSMQDLHDCIDNLLQLPIEQQSLAQECNQKSVDELLERSLRILDICSVAKDFLSLSKENMHELQSVIRRRGIKTGLTLEGVKYLALRKNMKKQIRKALVNLKSMKNDLFASSTPMLGFLKEAEAVTLCSLEHLLLFISDPKGYSKNNRWSAIPKLMHSKRAVCDSNEHETNEFEKVDAALQSSSTENFQSYGKFGDEHSRSRNSS</sequence>
<dbReference type="AlphaFoldDB" id="A0A2Z6NTB0"/>
<keyword evidence="2" id="KW-1185">Reference proteome</keyword>
<reference evidence="2" key="1">
    <citation type="journal article" date="2017" name="Front. Plant Sci.">
        <title>Climate Clever Clovers: New Paradigm to Reduce the Environmental Footprint of Ruminants by Breeding Low Methanogenic Forages Utilizing Haplotype Variation.</title>
        <authorList>
            <person name="Kaur P."/>
            <person name="Appels R."/>
            <person name="Bayer P.E."/>
            <person name="Keeble-Gagnere G."/>
            <person name="Wang J."/>
            <person name="Hirakawa H."/>
            <person name="Shirasawa K."/>
            <person name="Vercoe P."/>
            <person name="Stefanova K."/>
            <person name="Durmic Z."/>
            <person name="Nichols P."/>
            <person name="Revell C."/>
            <person name="Isobe S.N."/>
            <person name="Edwards D."/>
            <person name="Erskine W."/>
        </authorList>
    </citation>
    <scope>NUCLEOTIDE SEQUENCE [LARGE SCALE GENOMIC DNA]</scope>
    <source>
        <strain evidence="2">cv. Daliak</strain>
    </source>
</reference>
<dbReference type="InterPro" id="IPR004320">
    <property type="entry name" value="BPS1_pln"/>
</dbReference>
<dbReference type="GO" id="GO:0048367">
    <property type="term" value="P:shoot system development"/>
    <property type="evidence" value="ECO:0007669"/>
    <property type="project" value="InterPro"/>
</dbReference>
<dbReference type="GO" id="GO:0048364">
    <property type="term" value="P:root development"/>
    <property type="evidence" value="ECO:0007669"/>
    <property type="project" value="InterPro"/>
</dbReference>
<proteinExistence type="predicted"/>
<dbReference type="PANTHER" id="PTHR33070:SF129">
    <property type="entry name" value="DUF241 DOMAIN PROTEIN"/>
    <property type="match status" value="1"/>
</dbReference>
<accession>A0A2Z6NTB0</accession>
<evidence type="ECO:0000313" key="2">
    <source>
        <dbReference type="Proteomes" id="UP000242715"/>
    </source>
</evidence>